<keyword evidence="14" id="KW-0472">Membrane</keyword>
<dbReference type="PANTHER" id="PTHR42724">
    <property type="entry name" value="TETRAACYLDISACCHARIDE 4'-KINASE"/>
    <property type="match status" value="1"/>
</dbReference>
<dbReference type="GO" id="GO:0009029">
    <property type="term" value="F:lipid-A 4'-kinase activity"/>
    <property type="evidence" value="ECO:0007669"/>
    <property type="project" value="UniProtKB-UniRule"/>
</dbReference>
<evidence type="ECO:0000256" key="1">
    <source>
        <dbReference type="ARBA" id="ARBA00002274"/>
    </source>
</evidence>
<name>A0A1G8NWG5_9GAMM</name>
<dbReference type="GO" id="GO:0009245">
    <property type="term" value="P:lipid A biosynthetic process"/>
    <property type="evidence" value="ECO:0007669"/>
    <property type="project" value="UniProtKB-UniRule"/>
</dbReference>
<keyword evidence="8 13" id="KW-0547">Nucleotide-binding</keyword>
<comment type="catalytic activity">
    <reaction evidence="13">
        <text>a lipid A disaccharide + ATP = a lipid IVA + ADP + H(+)</text>
        <dbReference type="Rhea" id="RHEA:67840"/>
        <dbReference type="ChEBI" id="CHEBI:15378"/>
        <dbReference type="ChEBI" id="CHEBI:30616"/>
        <dbReference type="ChEBI" id="CHEBI:176343"/>
        <dbReference type="ChEBI" id="CHEBI:176425"/>
        <dbReference type="ChEBI" id="CHEBI:456216"/>
        <dbReference type="EC" id="2.7.1.130"/>
    </reaction>
</comment>
<dbReference type="EMBL" id="FNEM01000003">
    <property type="protein sequence ID" value="SDI84495.1"/>
    <property type="molecule type" value="Genomic_DNA"/>
</dbReference>
<keyword evidence="7 13" id="KW-0808">Transferase</keyword>
<evidence type="ECO:0000313" key="16">
    <source>
        <dbReference type="Proteomes" id="UP000199527"/>
    </source>
</evidence>
<evidence type="ECO:0000256" key="12">
    <source>
        <dbReference type="ARBA" id="ARBA00029757"/>
    </source>
</evidence>
<evidence type="ECO:0000256" key="6">
    <source>
        <dbReference type="ARBA" id="ARBA00022556"/>
    </source>
</evidence>
<accession>A0A1G8NWG5</accession>
<dbReference type="EC" id="2.7.1.130" evidence="3 13"/>
<dbReference type="GO" id="GO:0005886">
    <property type="term" value="C:plasma membrane"/>
    <property type="evidence" value="ECO:0007669"/>
    <property type="project" value="TreeGrafter"/>
</dbReference>
<proteinExistence type="inferred from homology"/>
<evidence type="ECO:0000256" key="10">
    <source>
        <dbReference type="ARBA" id="ARBA00022840"/>
    </source>
</evidence>
<reference evidence="16" key="1">
    <citation type="submission" date="2016-10" db="EMBL/GenBank/DDBJ databases">
        <authorList>
            <person name="Varghese N."/>
            <person name="Submissions S."/>
        </authorList>
    </citation>
    <scope>NUCLEOTIDE SEQUENCE [LARGE SCALE GENOMIC DNA]</scope>
    <source>
        <strain evidence="16">DSM 23317</strain>
    </source>
</reference>
<evidence type="ECO:0000256" key="8">
    <source>
        <dbReference type="ARBA" id="ARBA00022741"/>
    </source>
</evidence>
<dbReference type="InterPro" id="IPR003758">
    <property type="entry name" value="LpxK"/>
</dbReference>
<evidence type="ECO:0000256" key="14">
    <source>
        <dbReference type="SAM" id="Phobius"/>
    </source>
</evidence>
<evidence type="ECO:0000256" key="2">
    <source>
        <dbReference type="ARBA" id="ARBA00004870"/>
    </source>
</evidence>
<sequence length="324" mass="35533">MSNWLERAWQQGSLLLWVLAPFTLLFVVISGLRRWAYSVGLLKSVTLPVPVIVVGNLSVGGNGKTPVVLYLIELLQAQGKRVGVISRGYGGEADSWPQWVGRDTPAALVGDEPRLIVQRTGVPMAVGPDRIAAAQMLLERADVDVILSDDGLQHYRLGRQVELVVVDGERRFGNGHRLPMGPLREPVSRLTSVDLVICNGGTARPGEYPMQLQPLPLRAVDGSDRAFDADRDIVAMAGIGHPPRFFTSLESQGLMPVRCVPFDDHHPYTAPELRQLTPAAETLLMTEKDAVKCRAFAQPNWFYLPVAASLSKDFDGALLSRLKE</sequence>
<evidence type="ECO:0000313" key="15">
    <source>
        <dbReference type="EMBL" id="SDI84495.1"/>
    </source>
</evidence>
<dbReference type="PANTHER" id="PTHR42724:SF1">
    <property type="entry name" value="TETRAACYLDISACCHARIDE 4'-KINASE, MITOCHONDRIAL-RELATED"/>
    <property type="match status" value="1"/>
</dbReference>
<comment type="pathway">
    <text evidence="2 13">Glycolipid biosynthesis; lipid IV(A) biosynthesis; lipid IV(A) from (3R)-3-hydroxytetradecanoyl-[acyl-carrier-protein] and UDP-N-acetyl-alpha-D-glucosamine: step 6/6.</text>
</comment>
<evidence type="ECO:0000256" key="7">
    <source>
        <dbReference type="ARBA" id="ARBA00022679"/>
    </source>
</evidence>
<dbReference type="InterPro" id="IPR027417">
    <property type="entry name" value="P-loop_NTPase"/>
</dbReference>
<dbReference type="Pfam" id="PF02606">
    <property type="entry name" value="LpxK"/>
    <property type="match status" value="1"/>
</dbReference>
<dbReference type="GO" id="GO:0005524">
    <property type="term" value="F:ATP binding"/>
    <property type="evidence" value="ECO:0007669"/>
    <property type="project" value="UniProtKB-UniRule"/>
</dbReference>
<evidence type="ECO:0000256" key="9">
    <source>
        <dbReference type="ARBA" id="ARBA00022777"/>
    </source>
</evidence>
<evidence type="ECO:0000256" key="3">
    <source>
        <dbReference type="ARBA" id="ARBA00012071"/>
    </source>
</evidence>
<comment type="similarity">
    <text evidence="13">Belongs to the LpxK family.</text>
</comment>
<protein>
    <recommendedName>
        <fullName evidence="4 13">Tetraacyldisaccharide 4'-kinase</fullName>
        <ecNumber evidence="3 13">2.7.1.130</ecNumber>
    </recommendedName>
    <alternativeName>
        <fullName evidence="12 13">Lipid A 4'-kinase</fullName>
    </alternativeName>
</protein>
<keyword evidence="5 13" id="KW-0444">Lipid biosynthesis</keyword>
<evidence type="ECO:0000256" key="13">
    <source>
        <dbReference type="HAMAP-Rule" id="MF_00409"/>
    </source>
</evidence>
<dbReference type="Proteomes" id="UP000199527">
    <property type="component" value="Unassembled WGS sequence"/>
</dbReference>
<dbReference type="GO" id="GO:0009244">
    <property type="term" value="P:lipopolysaccharide core region biosynthetic process"/>
    <property type="evidence" value="ECO:0007669"/>
    <property type="project" value="TreeGrafter"/>
</dbReference>
<organism evidence="15 16">
    <name type="scientific">Ferrimonas sediminum</name>
    <dbReference type="NCBI Taxonomy" id="718193"/>
    <lineage>
        <taxon>Bacteria</taxon>
        <taxon>Pseudomonadati</taxon>
        <taxon>Pseudomonadota</taxon>
        <taxon>Gammaproteobacteria</taxon>
        <taxon>Alteromonadales</taxon>
        <taxon>Ferrimonadaceae</taxon>
        <taxon>Ferrimonas</taxon>
    </lineage>
</organism>
<feature type="binding site" evidence="13">
    <location>
        <begin position="58"/>
        <end position="65"/>
    </location>
    <ligand>
        <name>ATP</name>
        <dbReference type="ChEBI" id="CHEBI:30616"/>
    </ligand>
</feature>
<dbReference type="UniPathway" id="UPA00359">
    <property type="reaction ID" value="UER00482"/>
</dbReference>
<keyword evidence="10 13" id="KW-0067">ATP-binding</keyword>
<dbReference type="OrthoDB" id="9766423at2"/>
<comment type="function">
    <text evidence="1 13">Transfers the gamma-phosphate of ATP to the 4'-position of a tetraacyldisaccharide 1-phosphate intermediate (termed DS-1-P) to form tetraacyldisaccharide 1,4'-bis-phosphate (lipid IVA).</text>
</comment>
<evidence type="ECO:0000256" key="4">
    <source>
        <dbReference type="ARBA" id="ARBA00016436"/>
    </source>
</evidence>
<gene>
    <name evidence="13" type="primary">lpxK</name>
    <name evidence="15" type="ORF">SAMN04488540_103255</name>
</gene>
<evidence type="ECO:0000256" key="5">
    <source>
        <dbReference type="ARBA" id="ARBA00022516"/>
    </source>
</evidence>
<dbReference type="NCBIfam" id="TIGR00682">
    <property type="entry name" value="lpxK"/>
    <property type="match status" value="1"/>
</dbReference>
<keyword evidence="14" id="KW-1133">Transmembrane helix</keyword>
<feature type="transmembrane region" description="Helical" evidence="14">
    <location>
        <begin position="12"/>
        <end position="32"/>
    </location>
</feature>
<dbReference type="RefSeq" id="WP_090363294.1">
    <property type="nucleotide sequence ID" value="NZ_FNEM01000003.1"/>
</dbReference>
<keyword evidence="6 13" id="KW-0441">Lipid A biosynthesis</keyword>
<dbReference type="SUPFAM" id="SSF52540">
    <property type="entry name" value="P-loop containing nucleoside triphosphate hydrolases"/>
    <property type="match status" value="1"/>
</dbReference>
<dbReference type="AlphaFoldDB" id="A0A1G8NWG5"/>
<keyword evidence="9 13" id="KW-0418">Kinase</keyword>
<keyword evidence="14" id="KW-0812">Transmembrane</keyword>
<keyword evidence="16" id="KW-1185">Reference proteome</keyword>
<keyword evidence="11 13" id="KW-0443">Lipid metabolism</keyword>
<dbReference type="HAMAP" id="MF_00409">
    <property type="entry name" value="LpxK"/>
    <property type="match status" value="1"/>
</dbReference>
<evidence type="ECO:0000256" key="11">
    <source>
        <dbReference type="ARBA" id="ARBA00023098"/>
    </source>
</evidence>